<dbReference type="EMBL" id="SLZQ01000004">
    <property type="protein sequence ID" value="TCS37555.1"/>
    <property type="molecule type" value="Genomic_DNA"/>
</dbReference>
<dbReference type="SMART" id="SM00062">
    <property type="entry name" value="PBPb"/>
    <property type="match status" value="1"/>
</dbReference>
<accession>A0A4R3HZ77</accession>
<dbReference type="InterPro" id="IPR001638">
    <property type="entry name" value="Solute-binding_3/MltF_N"/>
</dbReference>
<dbReference type="Pfam" id="PF00497">
    <property type="entry name" value="SBP_bac_3"/>
    <property type="match status" value="1"/>
</dbReference>
<dbReference type="Gene3D" id="3.40.190.10">
    <property type="entry name" value="Periplasmic binding protein-like II"/>
    <property type="match status" value="2"/>
</dbReference>
<name>A0A4R3HZ77_PAULE</name>
<keyword evidence="3 5" id="KW-0732">Signal</keyword>
<comment type="caution">
    <text evidence="7">The sequence shown here is derived from an EMBL/GenBank/DDBJ whole genome shotgun (WGS) entry which is preliminary data.</text>
</comment>
<comment type="similarity">
    <text evidence="2 4">Belongs to the bacterial solute-binding protein 3 family.</text>
</comment>
<evidence type="ECO:0000259" key="6">
    <source>
        <dbReference type="SMART" id="SM00062"/>
    </source>
</evidence>
<evidence type="ECO:0000313" key="7">
    <source>
        <dbReference type="EMBL" id="TCS37555.1"/>
    </source>
</evidence>
<comment type="subcellular location">
    <subcellularLocation>
        <location evidence="1">Cell envelope</location>
    </subcellularLocation>
</comment>
<feature type="domain" description="Solute-binding protein family 3/N-terminal" evidence="6">
    <location>
        <begin position="38"/>
        <end position="270"/>
    </location>
</feature>
<dbReference type="GO" id="GO:0030313">
    <property type="term" value="C:cell envelope"/>
    <property type="evidence" value="ECO:0007669"/>
    <property type="project" value="UniProtKB-SubCell"/>
</dbReference>
<dbReference type="InterPro" id="IPR018313">
    <property type="entry name" value="SBP_3_CS"/>
</dbReference>
<proteinExistence type="inferred from homology"/>
<feature type="chain" id="PRO_5020286060" evidence="5">
    <location>
        <begin position="28"/>
        <end position="271"/>
    </location>
</feature>
<sequence length="271" mass="29894">MTIFRLRYLLCLLAGAFFLLHAGMVAARDTAAIKASGSLVVAVPALQMPPFFFEEKGELKGLDIELAKSIAQELGVRAVFNREARHFNDAVNLVAQGRADMAAAKLSRTLTRAQSVMFSDPYIVLPHALLVNRLRFAELAGRKSVAEALQQFTGTIGVIAQSSYVGFARTNFPKAKVMEFDSWEAAVDAVAAGQITAAYRDAFEIKRVFKTRPDLALALRSVIIEDITDTIGIAVSADNYHLHGFVNLYLQQKNIKYSAEQILERYGQHLK</sequence>
<evidence type="ECO:0000256" key="4">
    <source>
        <dbReference type="RuleBase" id="RU003744"/>
    </source>
</evidence>
<evidence type="ECO:0000313" key="8">
    <source>
        <dbReference type="Proteomes" id="UP000295382"/>
    </source>
</evidence>
<dbReference type="Proteomes" id="UP000295382">
    <property type="component" value="Unassembled WGS sequence"/>
</dbReference>
<reference evidence="7 8" key="1">
    <citation type="submission" date="2019-03" db="EMBL/GenBank/DDBJ databases">
        <title>Genomic Encyclopedia of Type Strains, Phase IV (KMG-IV): sequencing the most valuable type-strain genomes for metagenomic binning, comparative biology and taxonomic classification.</title>
        <authorList>
            <person name="Goeker M."/>
        </authorList>
    </citation>
    <scope>NUCLEOTIDE SEQUENCE [LARGE SCALE GENOMIC DNA]</scope>
    <source>
        <strain evidence="7 8">DSM 7445</strain>
    </source>
</reference>
<dbReference type="PANTHER" id="PTHR35936">
    <property type="entry name" value="MEMBRANE-BOUND LYTIC MUREIN TRANSGLYCOSYLASE F"/>
    <property type="match status" value="1"/>
</dbReference>
<dbReference type="SUPFAM" id="SSF53850">
    <property type="entry name" value="Periplasmic binding protein-like II"/>
    <property type="match status" value="1"/>
</dbReference>
<organism evidence="7 8">
    <name type="scientific">Paucimonas lemoignei</name>
    <name type="common">Pseudomonas lemoignei</name>
    <dbReference type="NCBI Taxonomy" id="29443"/>
    <lineage>
        <taxon>Bacteria</taxon>
        <taxon>Pseudomonadati</taxon>
        <taxon>Pseudomonadota</taxon>
        <taxon>Betaproteobacteria</taxon>
        <taxon>Burkholderiales</taxon>
        <taxon>Burkholderiaceae</taxon>
        <taxon>Paucimonas</taxon>
    </lineage>
</organism>
<keyword evidence="8" id="KW-1185">Reference proteome</keyword>
<evidence type="ECO:0000256" key="1">
    <source>
        <dbReference type="ARBA" id="ARBA00004196"/>
    </source>
</evidence>
<evidence type="ECO:0000256" key="3">
    <source>
        <dbReference type="ARBA" id="ARBA00022729"/>
    </source>
</evidence>
<dbReference type="PANTHER" id="PTHR35936:SF19">
    <property type="entry name" value="AMINO-ACID-BINDING PROTEIN YXEM-RELATED"/>
    <property type="match status" value="1"/>
</dbReference>
<gene>
    <name evidence="7" type="ORF">EDC30_104359</name>
</gene>
<dbReference type="AlphaFoldDB" id="A0A4R3HZ77"/>
<feature type="signal peptide" evidence="5">
    <location>
        <begin position="1"/>
        <end position="27"/>
    </location>
</feature>
<evidence type="ECO:0000256" key="2">
    <source>
        <dbReference type="ARBA" id="ARBA00010333"/>
    </source>
</evidence>
<dbReference type="PROSITE" id="PS01039">
    <property type="entry name" value="SBP_BACTERIAL_3"/>
    <property type="match status" value="1"/>
</dbReference>
<dbReference type="CDD" id="cd13530">
    <property type="entry name" value="PBP2_peptides_like"/>
    <property type="match status" value="1"/>
</dbReference>
<evidence type="ECO:0000256" key="5">
    <source>
        <dbReference type="SAM" id="SignalP"/>
    </source>
</evidence>
<dbReference type="RefSeq" id="WP_165973780.1">
    <property type="nucleotide sequence ID" value="NZ_SLZQ01000004.1"/>
</dbReference>
<protein>
    <submittedName>
        <fullName evidence="7">Amino acid ABC transporter substrate-binding protein (PAAT family)</fullName>
    </submittedName>
</protein>